<keyword evidence="2" id="KW-1185">Reference proteome</keyword>
<organism evidence="1 2">
    <name type="scientific">Thalictrum thalictroides</name>
    <name type="common">Rue-anemone</name>
    <name type="synonym">Anemone thalictroides</name>
    <dbReference type="NCBI Taxonomy" id="46969"/>
    <lineage>
        <taxon>Eukaryota</taxon>
        <taxon>Viridiplantae</taxon>
        <taxon>Streptophyta</taxon>
        <taxon>Embryophyta</taxon>
        <taxon>Tracheophyta</taxon>
        <taxon>Spermatophyta</taxon>
        <taxon>Magnoliopsida</taxon>
        <taxon>Ranunculales</taxon>
        <taxon>Ranunculaceae</taxon>
        <taxon>Thalictroideae</taxon>
        <taxon>Thalictrum</taxon>
    </lineage>
</organism>
<dbReference type="Gene3D" id="3.30.420.10">
    <property type="entry name" value="Ribonuclease H-like superfamily/Ribonuclease H"/>
    <property type="match status" value="1"/>
</dbReference>
<dbReference type="PANTHER" id="PTHR10797">
    <property type="entry name" value="CCR4-NOT TRANSCRIPTION COMPLEX SUBUNIT"/>
    <property type="match status" value="1"/>
</dbReference>
<dbReference type="EMBL" id="JABWDY010031817">
    <property type="protein sequence ID" value="KAF5184655.1"/>
    <property type="molecule type" value="Genomic_DNA"/>
</dbReference>
<name>A0A7J6VKI4_THATH</name>
<dbReference type="InterPro" id="IPR039637">
    <property type="entry name" value="CNOT7/CNOT8/Pop2"/>
</dbReference>
<reference evidence="1 2" key="1">
    <citation type="submission" date="2020-06" db="EMBL/GenBank/DDBJ databases">
        <title>Transcriptomic and genomic resources for Thalictrum thalictroides and T. hernandezii: Facilitating candidate gene discovery in an emerging model plant lineage.</title>
        <authorList>
            <person name="Arias T."/>
            <person name="Riano-Pachon D.M."/>
            <person name="Di Stilio V.S."/>
        </authorList>
    </citation>
    <scope>NUCLEOTIDE SEQUENCE [LARGE SCALE GENOMIC DNA]</scope>
    <source>
        <strain evidence="2">cv. WT478/WT964</strain>
        <tissue evidence="1">Leaves</tissue>
    </source>
</reference>
<dbReference type="GO" id="GO:0003676">
    <property type="term" value="F:nucleic acid binding"/>
    <property type="evidence" value="ECO:0007669"/>
    <property type="project" value="InterPro"/>
</dbReference>
<evidence type="ECO:0000313" key="1">
    <source>
        <dbReference type="EMBL" id="KAF5184655.1"/>
    </source>
</evidence>
<dbReference type="GO" id="GO:0030014">
    <property type="term" value="C:CCR4-NOT complex"/>
    <property type="evidence" value="ECO:0007669"/>
    <property type="project" value="InterPro"/>
</dbReference>
<sequence>MMKHCNGLYGGLESVAKVLGVERNAGKCHQAGSDSLLTLQTFLKMILQFFVPVGMEQLQAKYSCMINGLELKLPLQMMVHYHHPSVHYHHPNIQRTVYHHPLQKTFQYQLIPC</sequence>
<dbReference type="GO" id="GO:0004535">
    <property type="term" value="F:poly(A)-specific ribonuclease activity"/>
    <property type="evidence" value="ECO:0007669"/>
    <property type="project" value="InterPro"/>
</dbReference>
<dbReference type="InterPro" id="IPR036397">
    <property type="entry name" value="RNaseH_sf"/>
</dbReference>
<dbReference type="SUPFAM" id="SSF53098">
    <property type="entry name" value="Ribonuclease H-like"/>
    <property type="match status" value="1"/>
</dbReference>
<dbReference type="OrthoDB" id="1430631at2759"/>
<protein>
    <recommendedName>
        <fullName evidence="3">Ccr4-not transcription complex subunit</fullName>
    </recommendedName>
</protein>
<evidence type="ECO:0008006" key="3">
    <source>
        <dbReference type="Google" id="ProtNLM"/>
    </source>
</evidence>
<dbReference type="InterPro" id="IPR012337">
    <property type="entry name" value="RNaseH-like_sf"/>
</dbReference>
<proteinExistence type="predicted"/>
<comment type="caution">
    <text evidence="1">The sequence shown here is derived from an EMBL/GenBank/DDBJ whole genome shotgun (WGS) entry which is preliminary data.</text>
</comment>
<evidence type="ECO:0000313" key="2">
    <source>
        <dbReference type="Proteomes" id="UP000554482"/>
    </source>
</evidence>
<gene>
    <name evidence="1" type="ORF">FRX31_025763</name>
</gene>
<dbReference type="Proteomes" id="UP000554482">
    <property type="component" value="Unassembled WGS sequence"/>
</dbReference>
<accession>A0A7J6VKI4</accession>
<dbReference type="AlphaFoldDB" id="A0A7J6VKI4"/>